<proteinExistence type="predicted"/>
<evidence type="ECO:0000259" key="2">
    <source>
        <dbReference type="PROSITE" id="PS51294"/>
    </source>
</evidence>
<protein>
    <recommendedName>
        <fullName evidence="5">Myb-like DNA-binding domain containing protein</fullName>
    </recommendedName>
</protein>
<organism evidence="3 4">
    <name type="scientific">Tritrichomonas musculus</name>
    <dbReference type="NCBI Taxonomy" id="1915356"/>
    <lineage>
        <taxon>Eukaryota</taxon>
        <taxon>Metamonada</taxon>
        <taxon>Parabasalia</taxon>
        <taxon>Tritrichomonadida</taxon>
        <taxon>Tritrichomonadidae</taxon>
        <taxon>Tritrichomonas</taxon>
    </lineage>
</organism>
<dbReference type="Proteomes" id="UP001470230">
    <property type="component" value="Unassembled WGS sequence"/>
</dbReference>
<dbReference type="Pfam" id="PF13921">
    <property type="entry name" value="Myb_DNA-bind_6"/>
    <property type="match status" value="1"/>
</dbReference>
<evidence type="ECO:0008006" key="5">
    <source>
        <dbReference type="Google" id="ProtNLM"/>
    </source>
</evidence>
<dbReference type="InterPro" id="IPR017930">
    <property type="entry name" value="Myb_dom"/>
</dbReference>
<evidence type="ECO:0000313" key="3">
    <source>
        <dbReference type="EMBL" id="KAK8842490.1"/>
    </source>
</evidence>
<dbReference type="EMBL" id="JAPFFF010000038">
    <property type="protein sequence ID" value="KAK8842490.1"/>
    <property type="molecule type" value="Genomic_DNA"/>
</dbReference>
<comment type="caution">
    <text evidence="3">The sequence shown here is derived from an EMBL/GenBank/DDBJ whole genome shotgun (WGS) entry which is preliminary data.</text>
</comment>
<evidence type="ECO:0000313" key="4">
    <source>
        <dbReference type="Proteomes" id="UP001470230"/>
    </source>
</evidence>
<dbReference type="CDD" id="cd00167">
    <property type="entry name" value="SANT"/>
    <property type="match status" value="2"/>
</dbReference>
<sequence length="227" mass="27405">MMKSFQGSSPDFLLCQNYFLPFKNSLLFNHSFRQIPQGQRRTTKYHKSIFTKIEDEKLKQLVSQYGDKEWSLISKQMNDRNPRQCRERWFNYLSPKLTKEEWTMKEDYLLIKKFNDIGPHWNIISKSFINRSVNSVRNRYVKLANNYLKNLKISILENVMLNKFKSEKRADEINFNFNECSSQESHNLNSIRNQNKFIVEKHKKIEENANEMYNFAEEVDLLFNLFE</sequence>
<dbReference type="SMART" id="SM00717">
    <property type="entry name" value="SANT"/>
    <property type="match status" value="2"/>
</dbReference>
<gene>
    <name evidence="3" type="ORF">M9Y10_026079</name>
</gene>
<keyword evidence="4" id="KW-1185">Reference proteome</keyword>
<dbReference type="PANTHER" id="PTHR45614">
    <property type="entry name" value="MYB PROTEIN-RELATED"/>
    <property type="match status" value="1"/>
</dbReference>
<dbReference type="InterPro" id="IPR009057">
    <property type="entry name" value="Homeodomain-like_sf"/>
</dbReference>
<feature type="domain" description="Myb-like" evidence="1">
    <location>
        <begin position="42"/>
        <end position="93"/>
    </location>
</feature>
<feature type="domain" description="Myb-like" evidence="1">
    <location>
        <begin position="94"/>
        <end position="144"/>
    </location>
</feature>
<dbReference type="PANTHER" id="PTHR45614:SF253">
    <property type="entry name" value="CHROMOSOME UNDETERMINED SCAFFOLD_38, WHOLE GENOME SHOTGUN SEQUENCE"/>
    <property type="match status" value="1"/>
</dbReference>
<evidence type="ECO:0000259" key="1">
    <source>
        <dbReference type="PROSITE" id="PS50090"/>
    </source>
</evidence>
<dbReference type="PROSITE" id="PS50090">
    <property type="entry name" value="MYB_LIKE"/>
    <property type="match status" value="2"/>
</dbReference>
<dbReference type="PROSITE" id="PS51294">
    <property type="entry name" value="HTH_MYB"/>
    <property type="match status" value="1"/>
</dbReference>
<dbReference type="InterPro" id="IPR050560">
    <property type="entry name" value="MYB_TF"/>
</dbReference>
<dbReference type="InterPro" id="IPR001005">
    <property type="entry name" value="SANT/Myb"/>
</dbReference>
<name>A0ABR2H8F4_9EUKA</name>
<dbReference type="SUPFAM" id="SSF46689">
    <property type="entry name" value="Homeodomain-like"/>
    <property type="match status" value="1"/>
</dbReference>
<dbReference type="Gene3D" id="1.10.10.60">
    <property type="entry name" value="Homeodomain-like"/>
    <property type="match status" value="2"/>
</dbReference>
<accession>A0ABR2H8F4</accession>
<reference evidence="3 4" key="1">
    <citation type="submission" date="2024-04" db="EMBL/GenBank/DDBJ databases">
        <title>Tritrichomonas musculus Genome.</title>
        <authorList>
            <person name="Alves-Ferreira E."/>
            <person name="Grigg M."/>
            <person name="Lorenzi H."/>
            <person name="Galac M."/>
        </authorList>
    </citation>
    <scope>NUCLEOTIDE SEQUENCE [LARGE SCALE GENOMIC DNA]</scope>
    <source>
        <strain evidence="3 4">EAF2021</strain>
    </source>
</reference>
<feature type="domain" description="HTH myb-type" evidence="2">
    <location>
        <begin position="50"/>
        <end position="97"/>
    </location>
</feature>